<reference evidence="2 3" key="1">
    <citation type="submission" date="2020-07" db="EMBL/GenBank/DDBJ databases">
        <title>Draft whole-genome sequence of Heliobacterium chlorum DSM 3682, type strain.</title>
        <authorList>
            <person name="Kyndt J.A."/>
            <person name="Meyer T.E."/>
            <person name="Imhoff J.F."/>
        </authorList>
    </citation>
    <scope>NUCLEOTIDE SEQUENCE [LARGE SCALE GENOMIC DNA]</scope>
    <source>
        <strain evidence="2 3">DSM 3682</strain>
    </source>
</reference>
<dbReference type="RefSeq" id="WP_188042088.1">
    <property type="nucleotide sequence ID" value="NZ_JACVHF010000064.1"/>
</dbReference>
<protein>
    <submittedName>
        <fullName evidence="2">Uncharacterized protein</fullName>
    </submittedName>
</protein>
<organism evidence="2 3">
    <name type="scientific">Heliobacterium chlorum</name>
    <dbReference type="NCBI Taxonomy" id="2698"/>
    <lineage>
        <taxon>Bacteria</taxon>
        <taxon>Bacillati</taxon>
        <taxon>Bacillota</taxon>
        <taxon>Clostridia</taxon>
        <taxon>Eubacteriales</taxon>
        <taxon>Heliobacteriaceae</taxon>
        <taxon>Heliobacterium</taxon>
    </lineage>
</organism>
<proteinExistence type="predicted"/>
<sequence>MPNNYDLTSVPGGPVETENNLNKQNREQNNEVAMKFPGLESSEGQSRVLK</sequence>
<name>A0ABR7T9F4_HELCL</name>
<evidence type="ECO:0000313" key="2">
    <source>
        <dbReference type="EMBL" id="MBC9786669.1"/>
    </source>
</evidence>
<dbReference type="Proteomes" id="UP000617402">
    <property type="component" value="Unassembled WGS sequence"/>
</dbReference>
<keyword evidence="3" id="KW-1185">Reference proteome</keyword>
<accession>A0ABR7T9F4</accession>
<gene>
    <name evidence="2" type="ORF">H1S01_19700</name>
</gene>
<evidence type="ECO:0000313" key="3">
    <source>
        <dbReference type="Proteomes" id="UP000617402"/>
    </source>
</evidence>
<evidence type="ECO:0000256" key="1">
    <source>
        <dbReference type="SAM" id="MobiDB-lite"/>
    </source>
</evidence>
<comment type="caution">
    <text evidence="2">The sequence shown here is derived from an EMBL/GenBank/DDBJ whole genome shotgun (WGS) entry which is preliminary data.</text>
</comment>
<feature type="region of interest" description="Disordered" evidence="1">
    <location>
        <begin position="1"/>
        <end position="50"/>
    </location>
</feature>
<dbReference type="EMBL" id="JACVHF010000064">
    <property type="protein sequence ID" value="MBC9786669.1"/>
    <property type="molecule type" value="Genomic_DNA"/>
</dbReference>